<feature type="transmembrane region" description="Helical" evidence="1">
    <location>
        <begin position="56"/>
        <end position="79"/>
    </location>
</feature>
<evidence type="ECO:0000313" key="3">
    <source>
        <dbReference type="Proteomes" id="UP000754710"/>
    </source>
</evidence>
<name>A0ABS7RLA5_9ACTN</name>
<proteinExistence type="predicted"/>
<dbReference type="EMBL" id="JAIEZQ010000002">
    <property type="protein sequence ID" value="MBY9075844.1"/>
    <property type="molecule type" value="Genomic_DNA"/>
</dbReference>
<dbReference type="RefSeq" id="WP_221025543.1">
    <property type="nucleotide sequence ID" value="NZ_JAIEZQ010000002.1"/>
</dbReference>
<evidence type="ECO:0008006" key="4">
    <source>
        <dbReference type="Google" id="ProtNLM"/>
    </source>
</evidence>
<comment type="caution">
    <text evidence="2">The sequence shown here is derived from an EMBL/GenBank/DDBJ whole genome shotgun (WGS) entry which is preliminary data.</text>
</comment>
<gene>
    <name evidence="2" type="ORF">K1X13_13510</name>
</gene>
<reference evidence="2 3" key="1">
    <citation type="submission" date="2021-08" db="EMBL/GenBank/DDBJ databases">
        <title>Nocardioides bacterium WL0053 sp. nov., isolated from the sediment.</title>
        <authorList>
            <person name="Wang L."/>
            <person name="Zhang D."/>
            <person name="Zhang A."/>
        </authorList>
    </citation>
    <scope>NUCLEOTIDE SEQUENCE [LARGE SCALE GENOMIC DNA]</scope>
    <source>
        <strain evidence="2 3">WL0053</strain>
    </source>
</reference>
<keyword evidence="1" id="KW-0472">Membrane</keyword>
<keyword evidence="3" id="KW-1185">Reference proteome</keyword>
<accession>A0ABS7RLA5</accession>
<feature type="transmembrane region" description="Helical" evidence="1">
    <location>
        <begin position="91"/>
        <end position="111"/>
    </location>
</feature>
<evidence type="ECO:0000313" key="2">
    <source>
        <dbReference type="EMBL" id="MBY9075844.1"/>
    </source>
</evidence>
<dbReference type="Proteomes" id="UP000754710">
    <property type="component" value="Unassembled WGS sequence"/>
</dbReference>
<sequence>MVFMQSSGSGAPAQVPAWAVVFCAMCALVLALNHWRFRTGWHMDARYGIGPMERELVIMLGYISLPGAIAFASSFAMVLVGRVAFATSNEWIGFSAMLLLVVALGSFLWMAKEWVKPSRQRTPDWLK</sequence>
<keyword evidence="1" id="KW-1133">Transmembrane helix</keyword>
<organism evidence="2 3">
    <name type="scientific">Nocardioides jiangsuensis</name>
    <dbReference type="NCBI Taxonomy" id="2866161"/>
    <lineage>
        <taxon>Bacteria</taxon>
        <taxon>Bacillati</taxon>
        <taxon>Actinomycetota</taxon>
        <taxon>Actinomycetes</taxon>
        <taxon>Propionibacteriales</taxon>
        <taxon>Nocardioidaceae</taxon>
        <taxon>Nocardioides</taxon>
    </lineage>
</organism>
<keyword evidence="1" id="KW-0812">Transmembrane</keyword>
<evidence type="ECO:0000256" key="1">
    <source>
        <dbReference type="SAM" id="Phobius"/>
    </source>
</evidence>
<protein>
    <recommendedName>
        <fullName evidence="4">SdpI/YhfL family protein</fullName>
    </recommendedName>
</protein>
<feature type="transmembrane region" description="Helical" evidence="1">
    <location>
        <begin position="15"/>
        <end position="35"/>
    </location>
</feature>